<sequence length="128" mass="13691">MSTLGPLGRTTWVFPGGHIPAAGTGAEPEFTSRDELCLLNSGGDDAQVELTVLYQDREPVGPYRVRVGARRVRHVRVNDLIDPQAVPLGVPYGAVVRSDVPVVAQLTRVDTRRGKLSTSVAAGYPAEV</sequence>
<accession>A0ABN2P5Z2</accession>
<comment type="caution">
    <text evidence="1">The sequence shown here is derived from an EMBL/GenBank/DDBJ whole genome shotgun (WGS) entry which is preliminary data.</text>
</comment>
<dbReference type="EMBL" id="BAAAMJ010000016">
    <property type="protein sequence ID" value="GAA1910289.1"/>
    <property type="molecule type" value="Genomic_DNA"/>
</dbReference>
<dbReference type="PIRSF" id="PIRSF008711">
    <property type="entry name" value="UCP008711"/>
    <property type="match status" value="1"/>
</dbReference>
<dbReference type="Gene3D" id="2.60.290.11">
    <property type="entry name" value="TM1070-like"/>
    <property type="match status" value="1"/>
</dbReference>
<dbReference type="InterPro" id="IPR009794">
    <property type="entry name" value="ASRT"/>
</dbReference>
<dbReference type="Pfam" id="PF07100">
    <property type="entry name" value="ASRT"/>
    <property type="match status" value="1"/>
</dbReference>
<gene>
    <name evidence="1" type="ORF">GCM10009716_20200</name>
</gene>
<dbReference type="InterPro" id="IPR036698">
    <property type="entry name" value="TM1070-like_sf"/>
</dbReference>
<dbReference type="Proteomes" id="UP001501303">
    <property type="component" value="Unassembled WGS sequence"/>
</dbReference>
<evidence type="ECO:0000313" key="2">
    <source>
        <dbReference type="Proteomes" id="UP001501303"/>
    </source>
</evidence>
<dbReference type="SUPFAM" id="SSF89232">
    <property type="entry name" value="Hypothetical protein TM1070"/>
    <property type="match status" value="1"/>
</dbReference>
<reference evidence="1 2" key="1">
    <citation type="journal article" date="2019" name="Int. J. Syst. Evol. Microbiol.">
        <title>The Global Catalogue of Microorganisms (GCM) 10K type strain sequencing project: providing services to taxonomists for standard genome sequencing and annotation.</title>
        <authorList>
            <consortium name="The Broad Institute Genomics Platform"/>
            <consortium name="The Broad Institute Genome Sequencing Center for Infectious Disease"/>
            <person name="Wu L."/>
            <person name="Ma J."/>
        </authorList>
    </citation>
    <scope>NUCLEOTIDE SEQUENCE [LARGE SCALE GENOMIC DNA]</scope>
    <source>
        <strain evidence="1 2">JCM 13581</strain>
    </source>
</reference>
<organism evidence="1 2">
    <name type="scientific">Streptomyces sodiiphilus</name>
    <dbReference type="NCBI Taxonomy" id="226217"/>
    <lineage>
        <taxon>Bacteria</taxon>
        <taxon>Bacillati</taxon>
        <taxon>Actinomycetota</taxon>
        <taxon>Actinomycetes</taxon>
        <taxon>Kitasatosporales</taxon>
        <taxon>Streptomycetaceae</taxon>
        <taxon>Streptomyces</taxon>
    </lineage>
</organism>
<name>A0ABN2P5Z2_9ACTN</name>
<protein>
    <submittedName>
        <fullName evidence="1">Sensory rhodopsin transducer</fullName>
    </submittedName>
</protein>
<dbReference type="RefSeq" id="WP_344260625.1">
    <property type="nucleotide sequence ID" value="NZ_BAAAMJ010000016.1"/>
</dbReference>
<keyword evidence="2" id="KW-1185">Reference proteome</keyword>
<proteinExistence type="predicted"/>
<evidence type="ECO:0000313" key="1">
    <source>
        <dbReference type="EMBL" id="GAA1910289.1"/>
    </source>
</evidence>